<gene>
    <name evidence="1" type="ORF">BQ8482_40030</name>
</gene>
<keyword evidence="2" id="KW-1185">Reference proteome</keyword>
<dbReference type="AlphaFoldDB" id="A0A2P9AT16"/>
<dbReference type="EMBL" id="FUIG01000048">
    <property type="protein sequence ID" value="SJM34248.1"/>
    <property type="molecule type" value="Genomic_DNA"/>
</dbReference>
<dbReference type="Proteomes" id="UP000245698">
    <property type="component" value="Unassembled WGS sequence"/>
</dbReference>
<sequence length="92" mass="9958">MSAVRRAKRAADESLRVHHVLEPLATTTNTIFEALRDEHGGHRQPLLEALRGLDVARTATRSIAAGLAKADSPHRAYWPTLPTADVLAVAIS</sequence>
<evidence type="ECO:0000313" key="1">
    <source>
        <dbReference type="EMBL" id="SJM34248.1"/>
    </source>
</evidence>
<evidence type="ECO:0000313" key="2">
    <source>
        <dbReference type="Proteomes" id="UP000245698"/>
    </source>
</evidence>
<accession>A0A2P9AT16</accession>
<proteinExistence type="predicted"/>
<reference evidence="2" key="1">
    <citation type="submission" date="2016-12" db="EMBL/GenBank/DDBJ databases">
        <authorList>
            <person name="Brunel B."/>
        </authorList>
    </citation>
    <scope>NUCLEOTIDE SEQUENCE [LARGE SCALE GENOMIC DNA]</scope>
</reference>
<name>A0A2P9AT16_9HYPH</name>
<organism evidence="1 2">
    <name type="scientific">Mesorhizobium delmotii</name>
    <dbReference type="NCBI Taxonomy" id="1631247"/>
    <lineage>
        <taxon>Bacteria</taxon>
        <taxon>Pseudomonadati</taxon>
        <taxon>Pseudomonadota</taxon>
        <taxon>Alphaproteobacteria</taxon>
        <taxon>Hyphomicrobiales</taxon>
        <taxon>Phyllobacteriaceae</taxon>
        <taxon>Mesorhizobium</taxon>
    </lineage>
</organism>
<protein>
    <submittedName>
        <fullName evidence="1">Uncharacterized protein</fullName>
    </submittedName>
</protein>